<accession>A0A8B7P2Q7</accession>
<dbReference type="Proteomes" id="UP000694843">
    <property type="component" value="Unplaced"/>
</dbReference>
<dbReference type="GeneID" id="108675797"/>
<keyword evidence="3" id="KW-0687">Ribonucleoprotein</keyword>
<keyword evidence="2" id="KW-1185">Reference proteome</keyword>
<dbReference type="GO" id="GO:1990904">
    <property type="term" value="C:ribonucleoprotein complex"/>
    <property type="evidence" value="ECO:0007669"/>
    <property type="project" value="UniProtKB-KW"/>
</dbReference>
<proteinExistence type="predicted"/>
<evidence type="ECO:0000313" key="3">
    <source>
        <dbReference type="RefSeq" id="XP_018019316.1"/>
    </source>
</evidence>
<evidence type="ECO:0000256" key="1">
    <source>
        <dbReference type="SAM" id="MobiDB-lite"/>
    </source>
</evidence>
<feature type="compositionally biased region" description="Gly residues" evidence="1">
    <location>
        <begin position="170"/>
        <end position="187"/>
    </location>
</feature>
<reference evidence="3" key="1">
    <citation type="submission" date="2025-08" db="UniProtKB">
        <authorList>
            <consortium name="RefSeq"/>
        </authorList>
    </citation>
    <scope>IDENTIFICATION</scope>
    <source>
        <tissue evidence="3">Whole organism</tissue>
    </source>
</reference>
<dbReference type="AlphaFoldDB" id="A0A8B7P2Q7"/>
<sequence length="238" mass="25638">MSEKNNKDDIPVIKIEPLEVKDGSKGVNICQSHDGGPNEEAFGEIKSEDLPEVMKNRCEHPVHRYILRRPEENITSECCEGDSSVKDECCEGDSSVKDECCVGDSSVELPVLPSGFSNEEICPFFEDEPLIQATSRKYAEKALEQREEKISHRDIKISPSTTEQIRNEPRGGGMRGGSGSFIGPGGLGNLSTMTAPTDDAGPNFNDGCGTRPKDRGFNNNNMGGGGGFGGGLGDRIVL</sequence>
<dbReference type="KEGG" id="hazt:108675797"/>
<name>A0A8B7P2Q7_HYAAZ</name>
<evidence type="ECO:0000313" key="2">
    <source>
        <dbReference type="Proteomes" id="UP000694843"/>
    </source>
</evidence>
<gene>
    <name evidence="3" type="primary">LOC108675797</name>
</gene>
<feature type="region of interest" description="Disordered" evidence="1">
    <location>
        <begin position="161"/>
        <end position="187"/>
    </location>
</feature>
<dbReference type="RefSeq" id="XP_018019316.1">
    <property type="nucleotide sequence ID" value="XM_018163827.2"/>
</dbReference>
<organism evidence="2 3">
    <name type="scientific">Hyalella azteca</name>
    <name type="common">Amphipod</name>
    <dbReference type="NCBI Taxonomy" id="294128"/>
    <lineage>
        <taxon>Eukaryota</taxon>
        <taxon>Metazoa</taxon>
        <taxon>Ecdysozoa</taxon>
        <taxon>Arthropoda</taxon>
        <taxon>Crustacea</taxon>
        <taxon>Multicrustacea</taxon>
        <taxon>Malacostraca</taxon>
        <taxon>Eumalacostraca</taxon>
        <taxon>Peracarida</taxon>
        <taxon>Amphipoda</taxon>
        <taxon>Senticaudata</taxon>
        <taxon>Talitrida</taxon>
        <taxon>Talitroidea</taxon>
        <taxon>Hyalellidae</taxon>
        <taxon>Hyalella</taxon>
    </lineage>
</organism>
<protein>
    <submittedName>
        <fullName evidence="3">Heterogeneous nuclear ribonucleoprotein H2</fullName>
    </submittedName>
</protein>